<keyword evidence="3" id="KW-1185">Reference proteome</keyword>
<feature type="signal peptide" evidence="1">
    <location>
        <begin position="1"/>
        <end position="18"/>
    </location>
</feature>
<keyword evidence="1" id="KW-0732">Signal</keyword>
<gene>
    <name evidence="2" type="ORF">KIN20_009191</name>
</gene>
<accession>A0AAD5QN76</accession>
<evidence type="ECO:0000313" key="3">
    <source>
        <dbReference type="Proteomes" id="UP001196413"/>
    </source>
</evidence>
<proteinExistence type="predicted"/>
<evidence type="ECO:0000256" key="1">
    <source>
        <dbReference type="SAM" id="SignalP"/>
    </source>
</evidence>
<comment type="caution">
    <text evidence="2">The sequence shown here is derived from an EMBL/GenBank/DDBJ whole genome shotgun (WGS) entry which is preliminary data.</text>
</comment>
<sequence length="196" mass="21696">MILFSVIALLSCSITTDAQFLLPRINFVEYFPSAFTLKPFATGFPDFFPEFRTFMADFFKSGWGKELEEKFKEAFKNAVLATEIESTNGTTTITLSIGGKKYMKSFPAGTSYALSSTKIEINGKSNETVRITVDGTTSVYTTVDGKTTVTDGKGNPLPDGGIFGVKEIVDVTQTPGTRFEERVTESLRRVRRVMRS</sequence>
<organism evidence="2 3">
    <name type="scientific">Parelaphostrongylus tenuis</name>
    <name type="common">Meningeal worm</name>
    <dbReference type="NCBI Taxonomy" id="148309"/>
    <lineage>
        <taxon>Eukaryota</taxon>
        <taxon>Metazoa</taxon>
        <taxon>Ecdysozoa</taxon>
        <taxon>Nematoda</taxon>
        <taxon>Chromadorea</taxon>
        <taxon>Rhabditida</taxon>
        <taxon>Rhabditina</taxon>
        <taxon>Rhabditomorpha</taxon>
        <taxon>Strongyloidea</taxon>
        <taxon>Metastrongylidae</taxon>
        <taxon>Parelaphostrongylus</taxon>
    </lineage>
</organism>
<feature type="chain" id="PRO_5042297083" evidence="1">
    <location>
        <begin position="19"/>
        <end position="196"/>
    </location>
</feature>
<evidence type="ECO:0000313" key="2">
    <source>
        <dbReference type="EMBL" id="KAJ1352766.1"/>
    </source>
</evidence>
<protein>
    <submittedName>
        <fullName evidence="2">Uncharacterized protein</fullName>
    </submittedName>
</protein>
<dbReference type="Proteomes" id="UP001196413">
    <property type="component" value="Unassembled WGS sequence"/>
</dbReference>
<dbReference type="AlphaFoldDB" id="A0AAD5QN76"/>
<reference evidence="2" key="1">
    <citation type="submission" date="2021-06" db="EMBL/GenBank/DDBJ databases">
        <title>Parelaphostrongylus tenuis whole genome reference sequence.</title>
        <authorList>
            <person name="Garwood T.J."/>
            <person name="Larsen P.A."/>
            <person name="Fountain-Jones N.M."/>
            <person name="Garbe J.R."/>
            <person name="Macchietto M.G."/>
            <person name="Kania S.A."/>
            <person name="Gerhold R.W."/>
            <person name="Richards J.E."/>
            <person name="Wolf T.M."/>
        </authorList>
    </citation>
    <scope>NUCLEOTIDE SEQUENCE</scope>
    <source>
        <strain evidence="2">MNPRO001-30</strain>
        <tissue evidence="2">Meninges</tissue>
    </source>
</reference>
<dbReference type="EMBL" id="JAHQIW010001544">
    <property type="protein sequence ID" value="KAJ1352766.1"/>
    <property type="molecule type" value="Genomic_DNA"/>
</dbReference>
<name>A0AAD5QN76_PARTN</name>